<dbReference type="Gene3D" id="3.40.630.10">
    <property type="entry name" value="Zn peptidases"/>
    <property type="match status" value="1"/>
</dbReference>
<keyword evidence="5 9" id="KW-0479">Metal-binding</keyword>
<dbReference type="Proteomes" id="UP001205843">
    <property type="component" value="Unassembled WGS sequence"/>
</dbReference>
<dbReference type="InterPro" id="IPR023358">
    <property type="entry name" value="Peptidase_M18_dom2"/>
</dbReference>
<dbReference type="InterPro" id="IPR001948">
    <property type="entry name" value="Peptidase_M18"/>
</dbReference>
<evidence type="ECO:0000313" key="12">
    <source>
        <dbReference type="Proteomes" id="UP001205843"/>
    </source>
</evidence>
<comment type="caution">
    <text evidence="11">The sequence shown here is derived from an EMBL/GenBank/DDBJ whole genome shotgun (WGS) entry which is preliminary data.</text>
</comment>
<evidence type="ECO:0000256" key="2">
    <source>
        <dbReference type="ARBA" id="ARBA00008290"/>
    </source>
</evidence>
<evidence type="ECO:0000256" key="3">
    <source>
        <dbReference type="ARBA" id="ARBA00022438"/>
    </source>
</evidence>
<evidence type="ECO:0000256" key="6">
    <source>
        <dbReference type="ARBA" id="ARBA00022801"/>
    </source>
</evidence>
<evidence type="ECO:0000256" key="9">
    <source>
        <dbReference type="RuleBase" id="RU004386"/>
    </source>
</evidence>
<dbReference type="GO" id="GO:0008237">
    <property type="term" value="F:metallopeptidase activity"/>
    <property type="evidence" value="ECO:0007669"/>
    <property type="project" value="UniProtKB-KW"/>
</dbReference>
<dbReference type="EMBL" id="JALJXV010000016">
    <property type="protein sequence ID" value="MCP1677191.1"/>
    <property type="molecule type" value="Genomic_DNA"/>
</dbReference>
<dbReference type="PRINTS" id="PR00932">
    <property type="entry name" value="AMINO1PTASE"/>
</dbReference>
<proteinExistence type="inferred from homology"/>
<keyword evidence="3 9" id="KW-0031">Aminopeptidase</keyword>
<dbReference type="EC" id="3.4.11.-" evidence="10"/>
<dbReference type="GO" id="GO:0006508">
    <property type="term" value="P:proteolysis"/>
    <property type="evidence" value="ECO:0007669"/>
    <property type="project" value="UniProtKB-KW"/>
</dbReference>
<accession>A0AAE3G7G8</accession>
<keyword evidence="4 9" id="KW-0645">Protease</keyword>
<evidence type="ECO:0000256" key="5">
    <source>
        <dbReference type="ARBA" id="ARBA00022723"/>
    </source>
</evidence>
<dbReference type="GO" id="GO:0008270">
    <property type="term" value="F:zinc ion binding"/>
    <property type="evidence" value="ECO:0007669"/>
    <property type="project" value="InterPro"/>
</dbReference>
<dbReference type="GO" id="GO:0004177">
    <property type="term" value="F:aminopeptidase activity"/>
    <property type="evidence" value="ECO:0007669"/>
    <property type="project" value="UniProtKB-KW"/>
</dbReference>
<dbReference type="PANTHER" id="PTHR28570">
    <property type="entry name" value="ASPARTYL AMINOPEPTIDASE"/>
    <property type="match status" value="1"/>
</dbReference>
<dbReference type="RefSeq" id="WP_253485533.1">
    <property type="nucleotide sequence ID" value="NZ_JALJXV010000016.1"/>
</dbReference>
<dbReference type="PANTHER" id="PTHR28570:SF3">
    <property type="entry name" value="ASPARTYL AMINOPEPTIDASE"/>
    <property type="match status" value="1"/>
</dbReference>
<evidence type="ECO:0000256" key="8">
    <source>
        <dbReference type="ARBA" id="ARBA00023049"/>
    </source>
</evidence>
<dbReference type="GO" id="GO:0005737">
    <property type="term" value="C:cytoplasm"/>
    <property type="evidence" value="ECO:0007669"/>
    <property type="project" value="UniProtKB-ARBA"/>
</dbReference>
<keyword evidence="7 9" id="KW-0862">Zinc</keyword>
<evidence type="ECO:0000256" key="7">
    <source>
        <dbReference type="ARBA" id="ARBA00022833"/>
    </source>
</evidence>
<organism evidence="11 12">
    <name type="scientific">Natronocella acetinitrilica</name>
    <dbReference type="NCBI Taxonomy" id="414046"/>
    <lineage>
        <taxon>Bacteria</taxon>
        <taxon>Pseudomonadati</taxon>
        <taxon>Pseudomonadota</taxon>
        <taxon>Gammaproteobacteria</taxon>
        <taxon>Chromatiales</taxon>
        <taxon>Ectothiorhodospiraceae</taxon>
        <taxon>Natronocella</taxon>
    </lineage>
</organism>
<dbReference type="Gene3D" id="2.30.250.10">
    <property type="entry name" value="Aminopeptidase i, Domain 2"/>
    <property type="match status" value="1"/>
</dbReference>
<keyword evidence="12" id="KW-1185">Reference proteome</keyword>
<name>A0AAE3G7G8_9GAMM</name>
<dbReference type="SUPFAM" id="SSF53187">
    <property type="entry name" value="Zn-dependent exopeptidases"/>
    <property type="match status" value="1"/>
</dbReference>
<evidence type="ECO:0000256" key="4">
    <source>
        <dbReference type="ARBA" id="ARBA00022670"/>
    </source>
</evidence>
<dbReference type="Pfam" id="PF02127">
    <property type="entry name" value="Peptidase_M18"/>
    <property type="match status" value="1"/>
</dbReference>
<dbReference type="NCBIfam" id="NF002759">
    <property type="entry name" value="PRK02813.1"/>
    <property type="match status" value="1"/>
</dbReference>
<evidence type="ECO:0000313" key="11">
    <source>
        <dbReference type="EMBL" id="MCP1677191.1"/>
    </source>
</evidence>
<protein>
    <recommendedName>
        <fullName evidence="10">M18 family aminopeptidase</fullName>
        <ecNumber evidence="10">3.4.11.-</ecNumber>
    </recommendedName>
</protein>
<keyword evidence="8 9" id="KW-0482">Metalloprotease</keyword>
<dbReference type="CDD" id="cd05658">
    <property type="entry name" value="M18_DAP"/>
    <property type="match status" value="1"/>
</dbReference>
<sequence length="446" mass="48512">MSLTNDERVAAQALLDFIDVSPSPWHAVANMVQRLEGAGFTALDERAPWTLEPNRGYYVVRDGSSLIAFHTGDGAVADHGFRGIGAHTDSPGFRIKPAPVKRQAGLDTLGVEVYGGPILATFADRDLTLAGRVLVRDDASGDITPHLFHGQQPMLRLPNLAIHLNRTVNTEGLKYDLQDELPLILGTLQSELPGQDAFREILAKQVGASTASVRAWELAVADTQPGAFFGLGEAFIANSQLDNLASCHAGLEALLTAKDKGSGVRFIAYFDHEEIGSRSFKGAESPFLPDTLERIAESFNVTGADYRRALNQSLILSADMAHAHHPNYARYYDLEHAPRLNEGPVIKINVNQRYATDGVAEAIFEGLCQEADVPVQKYVHRNTLPCGSTIGPITAGRIGVRCVDVGNAMWSMHSLRESAGAADHDKMIRVMTHFFQRDRLPQLASA</sequence>
<dbReference type="AlphaFoldDB" id="A0AAE3G7G8"/>
<evidence type="ECO:0000256" key="10">
    <source>
        <dbReference type="RuleBase" id="RU004387"/>
    </source>
</evidence>
<keyword evidence="6 9" id="KW-0378">Hydrolase</keyword>
<reference evidence="11" key="1">
    <citation type="submission" date="2022-03" db="EMBL/GenBank/DDBJ databases">
        <title>Genomic Encyclopedia of Type Strains, Phase III (KMG-III): the genomes of soil and plant-associated and newly described type strains.</title>
        <authorList>
            <person name="Whitman W."/>
        </authorList>
    </citation>
    <scope>NUCLEOTIDE SEQUENCE</scope>
    <source>
        <strain evidence="11">ANL 6-2</strain>
    </source>
</reference>
<evidence type="ECO:0000256" key="1">
    <source>
        <dbReference type="ARBA" id="ARBA00001947"/>
    </source>
</evidence>
<comment type="similarity">
    <text evidence="2 9">Belongs to the peptidase M18 family.</text>
</comment>
<gene>
    <name evidence="11" type="ORF">J2T57_004368</name>
</gene>
<comment type="cofactor">
    <cofactor evidence="1 10">
        <name>Zn(2+)</name>
        <dbReference type="ChEBI" id="CHEBI:29105"/>
    </cofactor>
</comment>
<dbReference type="SUPFAM" id="SSF101821">
    <property type="entry name" value="Aminopeptidase/glucanase lid domain"/>
    <property type="match status" value="1"/>
</dbReference>